<evidence type="ECO:0000313" key="2">
    <source>
        <dbReference type="EMBL" id="KAJ7352880.1"/>
    </source>
</evidence>
<dbReference type="AlphaFoldDB" id="A0A9X0CIA3"/>
<sequence length="286" mass="33745">MKTTLLFIGMNSNAVCVLRQLNERLARRRAEREKKKAEEEEARRQEEEEESKKKAAEDAKRGGEPKPDIPLPPGFAMKREKTVIDVEVNPEKQKEIVSSLLREHTNAGMKFERERARQEEMSRARKERKKTRIEKKQEEVATILGLGERQKTFVAQQNKEERERQITMVRERITRVRYERTMTMREPKDEKALGFESLLTEEEKMGLSEEERMKRIAAKWKRSSRMRSDECQQLQRYVVQDHEYSSLLRSRYLCSLRIQPIPSRAACSVQATICVVTQRFSRRSVA</sequence>
<dbReference type="Proteomes" id="UP001163046">
    <property type="component" value="Unassembled WGS sequence"/>
</dbReference>
<reference evidence="2" key="1">
    <citation type="submission" date="2023-01" db="EMBL/GenBank/DDBJ databases">
        <title>Genome assembly of the deep-sea coral Lophelia pertusa.</title>
        <authorList>
            <person name="Herrera S."/>
            <person name="Cordes E."/>
        </authorList>
    </citation>
    <scope>NUCLEOTIDE SEQUENCE</scope>
    <source>
        <strain evidence="2">USNM1676648</strain>
        <tissue evidence="2">Polyp</tissue>
    </source>
</reference>
<name>A0A9X0CIA3_9CNID</name>
<accession>A0A9X0CIA3</accession>
<feature type="region of interest" description="Disordered" evidence="1">
    <location>
        <begin position="113"/>
        <end position="133"/>
    </location>
</feature>
<dbReference type="EMBL" id="MU827344">
    <property type="protein sequence ID" value="KAJ7352880.1"/>
    <property type="molecule type" value="Genomic_DNA"/>
</dbReference>
<feature type="region of interest" description="Disordered" evidence="1">
    <location>
        <begin position="27"/>
        <end position="75"/>
    </location>
</feature>
<keyword evidence="3" id="KW-1185">Reference proteome</keyword>
<protein>
    <submittedName>
        <fullName evidence="2">Uncharacterized protein</fullName>
    </submittedName>
</protein>
<dbReference type="OrthoDB" id="10072101at2759"/>
<evidence type="ECO:0000256" key="1">
    <source>
        <dbReference type="SAM" id="MobiDB-lite"/>
    </source>
</evidence>
<feature type="compositionally biased region" description="Basic and acidic residues" evidence="1">
    <location>
        <begin position="113"/>
        <end position="124"/>
    </location>
</feature>
<gene>
    <name evidence="2" type="ORF">OS493_033146</name>
</gene>
<evidence type="ECO:0000313" key="3">
    <source>
        <dbReference type="Proteomes" id="UP001163046"/>
    </source>
</evidence>
<proteinExistence type="predicted"/>
<organism evidence="2 3">
    <name type="scientific">Desmophyllum pertusum</name>
    <dbReference type="NCBI Taxonomy" id="174260"/>
    <lineage>
        <taxon>Eukaryota</taxon>
        <taxon>Metazoa</taxon>
        <taxon>Cnidaria</taxon>
        <taxon>Anthozoa</taxon>
        <taxon>Hexacorallia</taxon>
        <taxon>Scleractinia</taxon>
        <taxon>Caryophylliina</taxon>
        <taxon>Caryophylliidae</taxon>
        <taxon>Desmophyllum</taxon>
    </lineage>
</organism>
<feature type="compositionally biased region" description="Basic and acidic residues" evidence="1">
    <location>
        <begin position="27"/>
        <end position="67"/>
    </location>
</feature>
<comment type="caution">
    <text evidence="2">The sequence shown here is derived from an EMBL/GenBank/DDBJ whole genome shotgun (WGS) entry which is preliminary data.</text>
</comment>